<proteinExistence type="predicted"/>
<name>A0A383B9V9_9ZZZZ</name>
<gene>
    <name evidence="1" type="ORF">METZ01_LOCUS469518</name>
</gene>
<feature type="non-terminal residue" evidence="1">
    <location>
        <position position="199"/>
    </location>
</feature>
<protein>
    <submittedName>
        <fullName evidence="1">Uncharacterized protein</fullName>
    </submittedName>
</protein>
<dbReference type="EMBL" id="UINC01198621">
    <property type="protein sequence ID" value="SVE16664.1"/>
    <property type="molecule type" value="Genomic_DNA"/>
</dbReference>
<sequence>MGSVLGIIDDVINTAATFAQSFAEDVVAAGAQVLNSFINLLAGPAAYDKIIDEFSTQNSYLYNDDAYIDNLYNTDEIALNSLIKGTSVVDEIVAFYRKANQNHDFNLSKAMELQRGDTAAVEPGSTTAQEIGYYTPYEPQVQSNFDVGIVPGYDLDHVLSPVTLRVNNINLFEGEVSAEYAGTSGREANFTWHKVLEDD</sequence>
<evidence type="ECO:0000313" key="1">
    <source>
        <dbReference type="EMBL" id="SVE16664.1"/>
    </source>
</evidence>
<accession>A0A383B9V9</accession>
<reference evidence="1" key="1">
    <citation type="submission" date="2018-05" db="EMBL/GenBank/DDBJ databases">
        <authorList>
            <person name="Lanie J.A."/>
            <person name="Ng W.-L."/>
            <person name="Kazmierczak K.M."/>
            <person name="Andrzejewski T.M."/>
            <person name="Davidsen T.M."/>
            <person name="Wayne K.J."/>
            <person name="Tettelin H."/>
            <person name="Glass J.I."/>
            <person name="Rusch D."/>
            <person name="Podicherti R."/>
            <person name="Tsui H.-C.T."/>
            <person name="Winkler M.E."/>
        </authorList>
    </citation>
    <scope>NUCLEOTIDE SEQUENCE</scope>
</reference>
<dbReference type="AlphaFoldDB" id="A0A383B9V9"/>
<organism evidence="1">
    <name type="scientific">marine metagenome</name>
    <dbReference type="NCBI Taxonomy" id="408172"/>
    <lineage>
        <taxon>unclassified sequences</taxon>
        <taxon>metagenomes</taxon>
        <taxon>ecological metagenomes</taxon>
    </lineage>
</organism>